<dbReference type="InterPro" id="IPR018313">
    <property type="entry name" value="SBP_3_CS"/>
</dbReference>
<dbReference type="GO" id="GO:0005576">
    <property type="term" value="C:extracellular region"/>
    <property type="evidence" value="ECO:0007669"/>
    <property type="project" value="TreeGrafter"/>
</dbReference>
<evidence type="ECO:0000256" key="5">
    <source>
        <dbReference type="SAM" id="MobiDB-lite"/>
    </source>
</evidence>
<dbReference type="PANTHER" id="PTHR30085">
    <property type="entry name" value="AMINO ACID ABC TRANSPORTER PERMEASE"/>
    <property type="match status" value="1"/>
</dbReference>
<evidence type="ECO:0000313" key="9">
    <source>
        <dbReference type="Proteomes" id="UP000295345"/>
    </source>
</evidence>
<evidence type="ECO:0000259" key="7">
    <source>
        <dbReference type="SMART" id="SM00062"/>
    </source>
</evidence>
<dbReference type="Gene3D" id="3.40.190.10">
    <property type="entry name" value="Periplasmic binding protein-like II"/>
    <property type="match status" value="2"/>
</dbReference>
<dbReference type="Proteomes" id="UP000295345">
    <property type="component" value="Unassembled WGS sequence"/>
</dbReference>
<evidence type="ECO:0000256" key="3">
    <source>
        <dbReference type="ARBA" id="ARBA00022729"/>
    </source>
</evidence>
<comment type="similarity">
    <text evidence="1 4">Belongs to the bacterial solute-binding protein 3 family.</text>
</comment>
<proteinExistence type="inferred from homology"/>
<protein>
    <submittedName>
        <fullName evidence="8">Glutamate ABC transporter substrate-binding protein</fullName>
    </submittedName>
</protein>
<feature type="chain" id="PRO_5020657415" evidence="6">
    <location>
        <begin position="37"/>
        <end position="346"/>
    </location>
</feature>
<dbReference type="SMART" id="SM00062">
    <property type="entry name" value="PBPb"/>
    <property type="match status" value="1"/>
</dbReference>
<feature type="signal peptide" evidence="6">
    <location>
        <begin position="1"/>
        <end position="36"/>
    </location>
</feature>
<dbReference type="GO" id="GO:0006865">
    <property type="term" value="P:amino acid transport"/>
    <property type="evidence" value="ECO:0007669"/>
    <property type="project" value="TreeGrafter"/>
</dbReference>
<feature type="region of interest" description="Disordered" evidence="5">
    <location>
        <begin position="39"/>
        <end position="80"/>
    </location>
</feature>
<gene>
    <name evidence="8" type="ORF">E1283_13870</name>
</gene>
<evidence type="ECO:0000256" key="1">
    <source>
        <dbReference type="ARBA" id="ARBA00010333"/>
    </source>
</evidence>
<organism evidence="8 9">
    <name type="scientific">Streptomyces hainanensis</name>
    <dbReference type="NCBI Taxonomy" id="402648"/>
    <lineage>
        <taxon>Bacteria</taxon>
        <taxon>Bacillati</taxon>
        <taxon>Actinomycetota</taxon>
        <taxon>Actinomycetes</taxon>
        <taxon>Kitasatosporales</taxon>
        <taxon>Streptomycetaceae</taxon>
        <taxon>Streptomyces</taxon>
    </lineage>
</organism>
<comment type="caution">
    <text evidence="8">The sequence shown here is derived from an EMBL/GenBank/DDBJ whole genome shotgun (WGS) entry which is preliminary data.</text>
</comment>
<dbReference type="PANTHER" id="PTHR30085:SF6">
    <property type="entry name" value="ABC TRANSPORTER GLUTAMINE-BINDING PROTEIN GLNH"/>
    <property type="match status" value="1"/>
</dbReference>
<evidence type="ECO:0000256" key="2">
    <source>
        <dbReference type="ARBA" id="ARBA00022448"/>
    </source>
</evidence>
<dbReference type="OrthoDB" id="9807888at2"/>
<dbReference type="SUPFAM" id="SSF53850">
    <property type="entry name" value="Periplasmic binding protein-like II"/>
    <property type="match status" value="1"/>
</dbReference>
<dbReference type="PROSITE" id="PS01039">
    <property type="entry name" value="SBP_BACTERIAL_3"/>
    <property type="match status" value="1"/>
</dbReference>
<evidence type="ECO:0000256" key="4">
    <source>
        <dbReference type="RuleBase" id="RU003744"/>
    </source>
</evidence>
<feature type="domain" description="Solute-binding protein family 3/N-terminal" evidence="7">
    <location>
        <begin position="101"/>
        <end position="327"/>
    </location>
</feature>
<dbReference type="Pfam" id="PF00497">
    <property type="entry name" value="SBP_bac_3"/>
    <property type="match status" value="1"/>
</dbReference>
<keyword evidence="3 6" id="KW-0732">Signal</keyword>
<dbReference type="CDD" id="cd13690">
    <property type="entry name" value="PBP2_GluB"/>
    <property type="match status" value="1"/>
</dbReference>
<reference evidence="8 9" key="1">
    <citation type="submission" date="2019-03" db="EMBL/GenBank/DDBJ databases">
        <title>Draft genome sequences of novel Actinobacteria.</title>
        <authorList>
            <person name="Sahin N."/>
            <person name="Ay H."/>
            <person name="Saygin H."/>
        </authorList>
    </citation>
    <scope>NUCLEOTIDE SEQUENCE [LARGE SCALE GENOMIC DNA]</scope>
    <source>
        <strain evidence="8 9">DSM 41900</strain>
    </source>
</reference>
<accession>A0A4R4TBZ3</accession>
<name>A0A4R4TBZ3_9ACTN</name>
<evidence type="ECO:0000313" key="8">
    <source>
        <dbReference type="EMBL" id="TDC75008.1"/>
    </source>
</evidence>
<keyword evidence="9" id="KW-1185">Reference proteome</keyword>
<dbReference type="EMBL" id="SMKI01000124">
    <property type="protein sequence ID" value="TDC75008.1"/>
    <property type="molecule type" value="Genomic_DNA"/>
</dbReference>
<sequence>MGVEVPEVEDRGSRGRATALATAAAALLLSLAAACAAPPGPGGPGGAGRPVSEARAADDAGGGIGPLAEPERCDGQRSAAESLAPARIVGDAVADIRERGRLRVGIDLNSYLWGYREPGSTDIVGFDIDLVQAIAEDLLGPDPEITYLAIPTVQRIDAVRAGQVDMVVRTMSITCERWNQVAFSTAYFETGQQLLVPSGSEITGFDDSVAGQRLCRADGTTAARLLDRQDHGAEVVRVANHLDCLVRIQLGLADALMTDSALAAGHVAQDPSMRLVGDPLTMESYGVAMNQDNPDLVRWVNAVLEDYRAGGVTSDWRASYDTWLAEYLYDQRNDPPPLPPEPLYRE</sequence>
<dbReference type="AlphaFoldDB" id="A0A4R4TBZ3"/>
<dbReference type="InterPro" id="IPR001638">
    <property type="entry name" value="Solute-binding_3/MltF_N"/>
</dbReference>
<dbReference type="InterPro" id="IPR051455">
    <property type="entry name" value="Bact_solute-bind_prot3"/>
</dbReference>
<evidence type="ECO:0000256" key="6">
    <source>
        <dbReference type="SAM" id="SignalP"/>
    </source>
</evidence>
<dbReference type="GO" id="GO:0030288">
    <property type="term" value="C:outer membrane-bounded periplasmic space"/>
    <property type="evidence" value="ECO:0007669"/>
    <property type="project" value="TreeGrafter"/>
</dbReference>
<keyword evidence="2" id="KW-0813">Transport</keyword>